<name>A0A843US94_COLES</name>
<sequence>MDTSSRHWSPASPFLVPHSSEPKPGSLEVPGMGLRLYGLQVVKFEMTDGRDWGGGGDDP</sequence>
<comment type="caution">
    <text evidence="2">The sequence shown here is derived from an EMBL/GenBank/DDBJ whole genome shotgun (WGS) entry which is preliminary data.</text>
</comment>
<dbReference type="AlphaFoldDB" id="A0A843US94"/>
<dbReference type="Proteomes" id="UP000652761">
    <property type="component" value="Unassembled WGS sequence"/>
</dbReference>
<proteinExistence type="predicted"/>
<accession>A0A843US94</accession>
<gene>
    <name evidence="2" type="ORF">Taro_019004</name>
</gene>
<reference evidence="2" key="1">
    <citation type="submission" date="2017-07" db="EMBL/GenBank/DDBJ databases">
        <title>Taro Niue Genome Assembly and Annotation.</title>
        <authorList>
            <person name="Atibalentja N."/>
            <person name="Keating K."/>
            <person name="Fields C.J."/>
        </authorList>
    </citation>
    <scope>NUCLEOTIDE SEQUENCE</scope>
    <source>
        <strain evidence="2">Niue_2</strain>
        <tissue evidence="2">Leaf</tissue>
    </source>
</reference>
<dbReference type="EMBL" id="NMUH01000903">
    <property type="protein sequence ID" value="MQL86475.1"/>
    <property type="molecule type" value="Genomic_DNA"/>
</dbReference>
<evidence type="ECO:0000313" key="2">
    <source>
        <dbReference type="EMBL" id="MQL86475.1"/>
    </source>
</evidence>
<evidence type="ECO:0000313" key="3">
    <source>
        <dbReference type="Proteomes" id="UP000652761"/>
    </source>
</evidence>
<protein>
    <submittedName>
        <fullName evidence="2">Uncharacterized protein</fullName>
    </submittedName>
</protein>
<feature type="region of interest" description="Disordered" evidence="1">
    <location>
        <begin position="1"/>
        <end position="27"/>
    </location>
</feature>
<organism evidence="2 3">
    <name type="scientific">Colocasia esculenta</name>
    <name type="common">Wild taro</name>
    <name type="synonym">Arum esculentum</name>
    <dbReference type="NCBI Taxonomy" id="4460"/>
    <lineage>
        <taxon>Eukaryota</taxon>
        <taxon>Viridiplantae</taxon>
        <taxon>Streptophyta</taxon>
        <taxon>Embryophyta</taxon>
        <taxon>Tracheophyta</taxon>
        <taxon>Spermatophyta</taxon>
        <taxon>Magnoliopsida</taxon>
        <taxon>Liliopsida</taxon>
        <taxon>Araceae</taxon>
        <taxon>Aroideae</taxon>
        <taxon>Colocasieae</taxon>
        <taxon>Colocasia</taxon>
    </lineage>
</organism>
<keyword evidence="3" id="KW-1185">Reference proteome</keyword>
<evidence type="ECO:0000256" key="1">
    <source>
        <dbReference type="SAM" id="MobiDB-lite"/>
    </source>
</evidence>